<organism evidence="1 2">
    <name type="scientific">Glutamicibacter uratoxydans</name>
    <name type="common">Arthrobacter uratoxydans</name>
    <dbReference type="NCBI Taxonomy" id="43667"/>
    <lineage>
        <taxon>Bacteria</taxon>
        <taxon>Bacillati</taxon>
        <taxon>Actinomycetota</taxon>
        <taxon>Actinomycetes</taxon>
        <taxon>Micrococcales</taxon>
        <taxon>Micrococcaceae</taxon>
        <taxon>Glutamicibacter</taxon>
    </lineage>
</organism>
<sequence length="244" mass="26945">MARSAPWLSTSLRLKFQVPALFADPARSLSGNLDLIIRQREAVAVHNEDDQLVYQKEFFTADRGRDYVAASMSSWQLPASLTSPVYTEGHLILRRPEIAGFDGLLPLDYLASMLDPFELAGTEPASLELAFDHPTFIHELAETTFNDRPVLAAVLSAGYSYKAVNDDFPLVPAGSHALIMLDLATGICVNRQILDPGSDAEDVQLSIVAHNEYYIDSLFTSPAPTLTDVRAPIPWELRNERKSS</sequence>
<dbReference type="Proteomes" id="UP000316612">
    <property type="component" value="Unassembled WGS sequence"/>
</dbReference>
<keyword evidence="2" id="KW-1185">Reference proteome</keyword>
<reference evidence="1 2" key="1">
    <citation type="submission" date="2019-06" db="EMBL/GenBank/DDBJ databases">
        <title>Whole genome shotgun sequence of Glutamicibacter uratoxydans NBRC 15515.</title>
        <authorList>
            <person name="Hosoyama A."/>
            <person name="Uohara A."/>
            <person name="Ohji S."/>
            <person name="Ichikawa N."/>
        </authorList>
    </citation>
    <scope>NUCLEOTIDE SEQUENCE [LARGE SCALE GENOMIC DNA]</scope>
    <source>
        <strain evidence="1 2">NBRC 15515</strain>
    </source>
</reference>
<evidence type="ECO:0000313" key="1">
    <source>
        <dbReference type="EMBL" id="GED06787.1"/>
    </source>
</evidence>
<proteinExistence type="predicted"/>
<protein>
    <submittedName>
        <fullName evidence="1">Uncharacterized protein</fullName>
    </submittedName>
</protein>
<evidence type="ECO:0000313" key="2">
    <source>
        <dbReference type="Proteomes" id="UP000316612"/>
    </source>
</evidence>
<gene>
    <name evidence="1" type="ORF">AUR04nite_23190</name>
</gene>
<comment type="caution">
    <text evidence="1">The sequence shown here is derived from an EMBL/GenBank/DDBJ whole genome shotgun (WGS) entry which is preliminary data.</text>
</comment>
<name>A0A4Y4DQB2_GLUUR</name>
<dbReference type="EMBL" id="BJNY01000012">
    <property type="protein sequence ID" value="GED06787.1"/>
    <property type="molecule type" value="Genomic_DNA"/>
</dbReference>
<accession>A0A4Y4DQB2</accession>
<dbReference type="AlphaFoldDB" id="A0A4Y4DQB2"/>